<dbReference type="AlphaFoldDB" id="A0A9X5E216"/>
<evidence type="ECO:0000313" key="1">
    <source>
        <dbReference type="EMBL" id="NHC33788.1"/>
    </source>
</evidence>
<dbReference type="EMBL" id="JTJC03000001">
    <property type="protein sequence ID" value="NHC33788.1"/>
    <property type="molecule type" value="Genomic_DNA"/>
</dbReference>
<organism evidence="1 2">
    <name type="scientific">Scytonema millei VB511283</name>
    <dbReference type="NCBI Taxonomy" id="1245923"/>
    <lineage>
        <taxon>Bacteria</taxon>
        <taxon>Bacillati</taxon>
        <taxon>Cyanobacteriota</taxon>
        <taxon>Cyanophyceae</taxon>
        <taxon>Nostocales</taxon>
        <taxon>Scytonemataceae</taxon>
        <taxon>Scytonema</taxon>
    </lineage>
</organism>
<accession>A0A9X5E216</accession>
<gene>
    <name evidence="1" type="ORF">QH73_0003775</name>
</gene>
<sequence length="84" mass="9467">MHKKTLVLELEPEDLELLANAAKETGKSPEQLVAAAVRAMYGSVNDEAIIAFFYTIKAIRRNSREMSEAVQQQKELIHQISKKP</sequence>
<reference evidence="1 2" key="1">
    <citation type="journal article" date="2015" name="Genome Announc.">
        <title>Draft Genome Sequence of the Terrestrial Cyanobacterium Scytonema millei VB511283, Isolated from Eastern India.</title>
        <authorList>
            <person name="Sen D."/>
            <person name="Chandrababunaidu M.M."/>
            <person name="Singh D."/>
            <person name="Sanghi N."/>
            <person name="Ghorai A."/>
            <person name="Mishra G.P."/>
            <person name="Madduluri M."/>
            <person name="Adhikary S.P."/>
            <person name="Tripathy S."/>
        </authorList>
    </citation>
    <scope>NUCLEOTIDE SEQUENCE [LARGE SCALE GENOMIC DNA]</scope>
    <source>
        <strain evidence="1 2">VB511283</strain>
    </source>
</reference>
<keyword evidence="2" id="KW-1185">Reference proteome</keyword>
<protein>
    <submittedName>
        <fullName evidence="1">Uncharacterized protein</fullName>
    </submittedName>
</protein>
<comment type="caution">
    <text evidence="1">The sequence shown here is derived from an EMBL/GenBank/DDBJ whole genome shotgun (WGS) entry which is preliminary data.</text>
</comment>
<name>A0A9X5E216_9CYAN</name>
<evidence type="ECO:0000313" key="2">
    <source>
        <dbReference type="Proteomes" id="UP000031532"/>
    </source>
</evidence>
<proteinExistence type="predicted"/>
<dbReference type="Proteomes" id="UP000031532">
    <property type="component" value="Unassembled WGS sequence"/>
</dbReference>
<dbReference type="RefSeq" id="WP_039715285.1">
    <property type="nucleotide sequence ID" value="NZ_JTJC03000001.1"/>
</dbReference>